<evidence type="ECO:0000256" key="10">
    <source>
        <dbReference type="ARBA" id="ARBA00022786"/>
    </source>
</evidence>
<dbReference type="GO" id="GO:0010604">
    <property type="term" value="P:positive regulation of macromolecule metabolic process"/>
    <property type="evidence" value="ECO:0007669"/>
    <property type="project" value="UniProtKB-ARBA"/>
</dbReference>
<dbReference type="SMART" id="SM00119">
    <property type="entry name" value="HECTc"/>
    <property type="match status" value="1"/>
</dbReference>
<feature type="active site" description="Glycyl thioester intermediate" evidence="18">
    <location>
        <position position="993"/>
    </location>
</feature>
<evidence type="ECO:0000256" key="5">
    <source>
        <dbReference type="ARBA" id="ARBA00022490"/>
    </source>
</evidence>
<dbReference type="RefSeq" id="XP_023161504.2">
    <property type="nucleotide sequence ID" value="XM_023305736.2"/>
</dbReference>
<keyword evidence="11" id="KW-0862">Zinc</keyword>
<feature type="region of interest" description="Disordered" evidence="19">
    <location>
        <begin position="1"/>
        <end position="57"/>
    </location>
</feature>
<dbReference type="Proteomes" id="UP000504633">
    <property type="component" value="Unplaced"/>
</dbReference>
<feature type="compositionally biased region" description="Basic and acidic residues" evidence="19">
    <location>
        <begin position="290"/>
        <end position="300"/>
    </location>
</feature>
<evidence type="ECO:0000256" key="4">
    <source>
        <dbReference type="ARBA" id="ARBA00012485"/>
    </source>
</evidence>
<dbReference type="EC" id="2.3.2.26" evidence="4"/>
<feature type="domain" description="HECT" evidence="21">
    <location>
        <begin position="696"/>
        <end position="1025"/>
    </location>
</feature>
<keyword evidence="12" id="KW-0647">Proteasome</keyword>
<keyword evidence="5" id="KW-0963">Cytoplasm</keyword>
<evidence type="ECO:0000256" key="13">
    <source>
        <dbReference type="ARBA" id="ARBA00023108"/>
    </source>
</evidence>
<dbReference type="KEGG" id="dhe:111593136"/>
<evidence type="ECO:0000256" key="20">
    <source>
        <dbReference type="SAM" id="Phobius"/>
    </source>
</evidence>
<name>A0A6J1L6Q7_DROHY</name>
<feature type="compositionally biased region" description="Low complexity" evidence="19">
    <location>
        <begin position="26"/>
        <end position="45"/>
    </location>
</feature>
<dbReference type="PROSITE" id="PS50237">
    <property type="entry name" value="HECT"/>
    <property type="match status" value="1"/>
</dbReference>
<evidence type="ECO:0000256" key="14">
    <source>
        <dbReference type="ARBA" id="ARBA00023242"/>
    </source>
</evidence>
<keyword evidence="20" id="KW-0472">Membrane</keyword>
<dbReference type="GO" id="GO:0030518">
    <property type="term" value="P:nuclear receptor-mediated steroid hormone signaling pathway"/>
    <property type="evidence" value="ECO:0007669"/>
    <property type="project" value="UniProtKB-ARBA"/>
</dbReference>
<keyword evidence="20" id="KW-1133">Transmembrane helix</keyword>
<dbReference type="GO" id="GO:0009966">
    <property type="term" value="P:regulation of signal transduction"/>
    <property type="evidence" value="ECO:0007669"/>
    <property type="project" value="UniProtKB-ARBA"/>
</dbReference>
<dbReference type="OrthoDB" id="5981550at2759"/>
<protein>
    <recommendedName>
        <fullName evidence="15">Ubiquitin-protein ligase E3A</fullName>
        <ecNumber evidence="4">2.3.2.26</ecNumber>
    </recommendedName>
    <alternativeName>
        <fullName evidence="17">HECT-type ubiquitin transferase E3A</fullName>
    </alternativeName>
    <alternativeName>
        <fullName evidence="16">Oncogenic protein-associated protein E6-AP</fullName>
    </alternativeName>
</protein>
<comment type="subcellular location">
    <subcellularLocation>
        <location evidence="3">Cytoplasm</location>
    </subcellularLocation>
    <subcellularLocation>
        <location evidence="2">Nucleus</location>
    </subcellularLocation>
</comment>
<dbReference type="GO" id="GO:0042752">
    <property type="term" value="P:regulation of circadian rhythm"/>
    <property type="evidence" value="ECO:0007669"/>
    <property type="project" value="UniProtKB-ARBA"/>
</dbReference>
<dbReference type="GeneID" id="111593136"/>
<dbReference type="Pfam" id="PF16558">
    <property type="entry name" value="AZUL"/>
    <property type="match status" value="1"/>
</dbReference>
<dbReference type="GO" id="GO:0048511">
    <property type="term" value="P:rhythmic process"/>
    <property type="evidence" value="ECO:0007669"/>
    <property type="project" value="UniProtKB-KW"/>
</dbReference>
<dbReference type="AlphaFoldDB" id="A0A6J1L6Q7"/>
<evidence type="ECO:0000256" key="15">
    <source>
        <dbReference type="ARBA" id="ARBA00067504"/>
    </source>
</evidence>
<feature type="compositionally biased region" description="Acidic residues" evidence="19">
    <location>
        <begin position="324"/>
        <end position="340"/>
    </location>
</feature>
<keyword evidence="9" id="KW-0863">Zinc-finger</keyword>
<feature type="region of interest" description="Disordered" evidence="19">
    <location>
        <begin position="290"/>
        <end position="353"/>
    </location>
</feature>
<feature type="region of interest" description="Disordered" evidence="19">
    <location>
        <begin position="115"/>
        <end position="179"/>
    </location>
</feature>
<dbReference type="GO" id="GO:0000209">
    <property type="term" value="P:protein polyubiquitination"/>
    <property type="evidence" value="ECO:0007669"/>
    <property type="project" value="InterPro"/>
</dbReference>
<dbReference type="FunFam" id="3.30.2410.10:FF:000003">
    <property type="entry name" value="probable E3 ubiquitin-protein ligase HERC4 isoform X1"/>
    <property type="match status" value="1"/>
</dbReference>
<dbReference type="SUPFAM" id="SSF56204">
    <property type="entry name" value="Hect, E3 ligase catalytic domain"/>
    <property type="match status" value="1"/>
</dbReference>
<keyword evidence="23" id="KW-0436">Ligase</keyword>
<dbReference type="GO" id="GO:0000502">
    <property type="term" value="C:proteasome complex"/>
    <property type="evidence" value="ECO:0007669"/>
    <property type="project" value="UniProtKB-KW"/>
</dbReference>
<evidence type="ECO:0000256" key="19">
    <source>
        <dbReference type="SAM" id="MobiDB-lite"/>
    </source>
</evidence>
<dbReference type="FunFam" id="3.90.1750.10:FF:000008">
    <property type="entry name" value="Putative ubiquitin-protein ligase E3A"/>
    <property type="match status" value="1"/>
</dbReference>
<keyword evidence="22" id="KW-1185">Reference proteome</keyword>
<evidence type="ECO:0000259" key="21">
    <source>
        <dbReference type="PROSITE" id="PS50237"/>
    </source>
</evidence>
<sequence length="1025" mass="114708">MSGGGEEHEQLKQKARPTSTSPLPGVSSASTSSAAAAAAASVASSGGNGRATPEMKRSAVRSLIQRYFHQLQSGCGNVHCKNTNCASSGKVPPMTPNEVAARALHLFSQDAQLCDGAPIANSPQQDVDMLSPNDSSSSSSNSSTSTITSASTTTTTSTQSQSQSQSQSNAQPQSSMEQSERPLMIIDLVKMPTMGSQATITTTTTTADDSDPCTPTLPSVDFVDAELLEGLYTQCHAADSYERLCQIIDHVFSSVDRLSKSFVCRPGQERQHLESKSNNALNKEQLRQLEGEHDKDEDSTQRTATPTELCPASTAADDSHVAENADEADVDDDDNDEDEPMTQQEQNEEFLHRGTKVDFRGLRHIKRLLFGAPCQTIAEQITSSVIQLADYIRYMRLYRQDSWEQVLHCLVICFDMATNTTANNSVTDMEYLDRVLPKLCHAAAAMPVQAQARLAVIWSEYCADQLHTLLSSCQQQITLQVLLDEESVRENEHIISVTKVLKIVFYANILASVLERPSCRLPLQEVGESEADSSASAVEDGEDLFVYNSLQQPHMPKFAEDPLEKCLQVSYIDCRSPLVPLEEFYNEALSEHIQMHQDYLSYKTLAMESDLGSSHTNYFCFMLYAFILTPATKVDALYYDCRMRMYSERYSSLYSILQNFGQDGQEGARPDLKLTVRRDQLINDALIGLELVAMSNPKDLKKQLVVEFVGEQGIDEGGVSKEFFQLIVEEIFNPAFGMFVQQEETNNMWFNATPFENGAQFTLIGIIIGLAIYNNVILAVNFPMVVYRKLMGYRGTFYDLCDWSPTLYKSLKAMLDYQGHDMEEVFEQTFKISYSNVFGELVEHELVPHGSEVLVGQHNKRLFVNLYSDFLLNVNIQQQFKAFRKGFEMVTDESPLKLLFRPEEIEKLVCGSREFDFVELEHSTEYEGGYTEETQIVQDFWSIVHAMPHESKRKLLEFTTGSARVPVGGLKCLRLLITRHGPDSDRLPTSHTCFNVLLLPEYSSKEKLEERLLKAINYSKGFGML</sequence>
<evidence type="ECO:0000256" key="8">
    <source>
        <dbReference type="ARBA" id="ARBA00022723"/>
    </source>
</evidence>
<keyword evidence="10 18" id="KW-0833">Ubl conjugation pathway</keyword>
<dbReference type="FunFam" id="3.30.2160.10:FF:000004">
    <property type="entry name" value="probable E3 ubiquitin-protein ligase HERC4 isoform X1"/>
    <property type="match status" value="1"/>
</dbReference>
<dbReference type="Gene3D" id="6.10.130.10">
    <property type="entry name" value="Ubiquitin-protein ligase E3A, N-terminal zinc-binding domain (AZUL)"/>
    <property type="match status" value="1"/>
</dbReference>
<dbReference type="GO" id="GO:0048513">
    <property type="term" value="P:animal organ development"/>
    <property type="evidence" value="ECO:0007669"/>
    <property type="project" value="UniProtKB-ARBA"/>
</dbReference>
<dbReference type="GO" id="GO:0008270">
    <property type="term" value="F:zinc ion binding"/>
    <property type="evidence" value="ECO:0007669"/>
    <property type="project" value="UniProtKB-KW"/>
</dbReference>
<evidence type="ECO:0000256" key="1">
    <source>
        <dbReference type="ARBA" id="ARBA00000885"/>
    </source>
</evidence>
<evidence type="ECO:0000256" key="2">
    <source>
        <dbReference type="ARBA" id="ARBA00004123"/>
    </source>
</evidence>
<keyword evidence="6" id="KW-0597">Phosphoprotein</keyword>
<evidence type="ECO:0000256" key="18">
    <source>
        <dbReference type="PROSITE-ProRule" id="PRU00104"/>
    </source>
</evidence>
<organism evidence="22 23">
    <name type="scientific">Drosophila hydei</name>
    <name type="common">Fruit fly</name>
    <dbReference type="NCBI Taxonomy" id="7224"/>
    <lineage>
        <taxon>Eukaryota</taxon>
        <taxon>Metazoa</taxon>
        <taxon>Ecdysozoa</taxon>
        <taxon>Arthropoda</taxon>
        <taxon>Hexapoda</taxon>
        <taxon>Insecta</taxon>
        <taxon>Pterygota</taxon>
        <taxon>Neoptera</taxon>
        <taxon>Endopterygota</taxon>
        <taxon>Diptera</taxon>
        <taxon>Brachycera</taxon>
        <taxon>Muscomorpha</taxon>
        <taxon>Ephydroidea</taxon>
        <taxon>Drosophilidae</taxon>
        <taxon>Drosophila</taxon>
    </lineage>
</organism>
<dbReference type="GO" id="GO:0061630">
    <property type="term" value="F:ubiquitin protein ligase activity"/>
    <property type="evidence" value="ECO:0007669"/>
    <property type="project" value="UniProtKB-EC"/>
</dbReference>
<keyword evidence="8" id="KW-0479">Metal-binding</keyword>
<dbReference type="Gene3D" id="3.30.2410.10">
    <property type="entry name" value="Hect, E3 ligase catalytic domain"/>
    <property type="match status" value="1"/>
</dbReference>
<evidence type="ECO:0000313" key="22">
    <source>
        <dbReference type="Proteomes" id="UP000504633"/>
    </source>
</evidence>
<keyword evidence="13" id="KW-0090">Biological rhythms</keyword>
<evidence type="ECO:0000256" key="7">
    <source>
        <dbReference type="ARBA" id="ARBA00022679"/>
    </source>
</evidence>
<keyword evidence="7" id="KW-0808">Transferase</keyword>
<dbReference type="GO" id="GO:0006511">
    <property type="term" value="P:ubiquitin-dependent protein catabolic process"/>
    <property type="evidence" value="ECO:0007669"/>
    <property type="project" value="UniProtKB-ARBA"/>
</dbReference>
<dbReference type="InterPro" id="IPR032353">
    <property type="entry name" value="AZUL"/>
</dbReference>
<evidence type="ECO:0000256" key="16">
    <source>
        <dbReference type="ARBA" id="ARBA00077235"/>
    </source>
</evidence>
<evidence type="ECO:0000313" key="23">
    <source>
        <dbReference type="RefSeq" id="XP_023161504.2"/>
    </source>
</evidence>
<dbReference type="InterPro" id="IPR042556">
    <property type="entry name" value="AZUL_sf"/>
</dbReference>
<dbReference type="GO" id="GO:0080090">
    <property type="term" value="P:regulation of primary metabolic process"/>
    <property type="evidence" value="ECO:0007669"/>
    <property type="project" value="UniProtKB-ARBA"/>
</dbReference>
<dbReference type="OMA" id="AHCTNAN"/>
<evidence type="ECO:0000256" key="12">
    <source>
        <dbReference type="ARBA" id="ARBA00022942"/>
    </source>
</evidence>
<dbReference type="Gene3D" id="3.90.1750.10">
    <property type="entry name" value="Hect, E3 ligase catalytic domains"/>
    <property type="match status" value="1"/>
</dbReference>
<evidence type="ECO:0000256" key="17">
    <source>
        <dbReference type="ARBA" id="ARBA00077264"/>
    </source>
</evidence>
<dbReference type="PANTHER" id="PTHR45700:SF8">
    <property type="entry name" value="HECT-TYPE E3 UBIQUITIN TRANSFERASE"/>
    <property type="match status" value="1"/>
</dbReference>
<dbReference type="GO" id="GO:0005634">
    <property type="term" value="C:nucleus"/>
    <property type="evidence" value="ECO:0007669"/>
    <property type="project" value="UniProtKB-SubCell"/>
</dbReference>
<gene>
    <name evidence="23" type="primary">LOC111593136</name>
</gene>
<dbReference type="InterPro" id="IPR035983">
    <property type="entry name" value="Hect_E3_ubiquitin_ligase"/>
</dbReference>
<dbReference type="InterPro" id="IPR044611">
    <property type="entry name" value="E3A/B/C-like"/>
</dbReference>
<dbReference type="GO" id="GO:0005737">
    <property type="term" value="C:cytoplasm"/>
    <property type="evidence" value="ECO:0007669"/>
    <property type="project" value="UniProtKB-SubCell"/>
</dbReference>
<evidence type="ECO:0000256" key="3">
    <source>
        <dbReference type="ARBA" id="ARBA00004496"/>
    </source>
</evidence>
<keyword evidence="20" id="KW-0812">Transmembrane</keyword>
<evidence type="ECO:0000256" key="9">
    <source>
        <dbReference type="ARBA" id="ARBA00022771"/>
    </source>
</evidence>
<dbReference type="GO" id="GO:0048731">
    <property type="term" value="P:system development"/>
    <property type="evidence" value="ECO:0007669"/>
    <property type="project" value="UniProtKB-ARBA"/>
</dbReference>
<evidence type="ECO:0000256" key="11">
    <source>
        <dbReference type="ARBA" id="ARBA00022833"/>
    </source>
</evidence>
<dbReference type="InterPro" id="IPR000569">
    <property type="entry name" value="HECT_dom"/>
</dbReference>
<proteinExistence type="predicted"/>
<feature type="compositionally biased region" description="Low complexity" evidence="19">
    <location>
        <begin position="135"/>
        <end position="175"/>
    </location>
</feature>
<dbReference type="Gene3D" id="3.30.2160.10">
    <property type="entry name" value="Hect, E3 ligase catalytic domain"/>
    <property type="match status" value="1"/>
</dbReference>
<comment type="catalytic activity">
    <reaction evidence="1">
        <text>S-ubiquitinyl-[E2 ubiquitin-conjugating enzyme]-L-cysteine + [acceptor protein]-L-lysine = [E2 ubiquitin-conjugating enzyme]-L-cysteine + N(6)-ubiquitinyl-[acceptor protein]-L-lysine.</text>
        <dbReference type="EC" id="2.3.2.26"/>
    </reaction>
</comment>
<accession>A0A6J1L6Q7</accession>
<evidence type="ECO:0000256" key="6">
    <source>
        <dbReference type="ARBA" id="ARBA00022553"/>
    </source>
</evidence>
<dbReference type="CDD" id="cd00078">
    <property type="entry name" value="HECTc"/>
    <property type="match status" value="1"/>
</dbReference>
<reference evidence="23" key="1">
    <citation type="submission" date="2025-08" db="UniProtKB">
        <authorList>
            <consortium name="RefSeq"/>
        </authorList>
    </citation>
    <scope>IDENTIFICATION</scope>
    <source>
        <strain evidence="23">15085-1641.00</strain>
        <tissue evidence="23">Whole body</tissue>
    </source>
</reference>
<dbReference type="PANTHER" id="PTHR45700">
    <property type="entry name" value="UBIQUITIN-PROTEIN LIGASE E3C"/>
    <property type="match status" value="1"/>
</dbReference>
<keyword evidence="14" id="KW-0539">Nucleus</keyword>
<dbReference type="Pfam" id="PF00632">
    <property type="entry name" value="HECT"/>
    <property type="match status" value="1"/>
</dbReference>
<feature type="transmembrane region" description="Helical" evidence="20">
    <location>
        <begin position="761"/>
        <end position="787"/>
    </location>
</feature>
<dbReference type="CTD" id="7337"/>
<dbReference type="GO" id="GO:0016874">
    <property type="term" value="F:ligase activity"/>
    <property type="evidence" value="ECO:0007669"/>
    <property type="project" value="UniProtKB-KW"/>
</dbReference>
<feature type="compositionally biased region" description="Basic and acidic residues" evidence="19">
    <location>
        <begin position="1"/>
        <end position="12"/>
    </location>
</feature>